<evidence type="ECO:0000256" key="2">
    <source>
        <dbReference type="ARBA" id="ARBA00022692"/>
    </source>
</evidence>
<dbReference type="CDD" id="cd06225">
    <property type="entry name" value="HAMP"/>
    <property type="match status" value="1"/>
</dbReference>
<reference evidence="7" key="1">
    <citation type="submission" date="2020-09" db="EMBL/GenBank/DDBJ databases">
        <title>Emerging polyconal dissemination of OXA-244-producing E. coli in France.</title>
        <authorList>
            <person name="Emeraud C."/>
            <person name="Girlich D."/>
            <person name="Bonnin R.A."/>
            <person name="Jousset A.B."/>
            <person name="Naas T."/>
            <person name="Dortet L."/>
        </authorList>
    </citation>
    <scope>NUCLEOTIDE SEQUENCE</scope>
    <source>
        <strain evidence="7">225E3</strain>
    </source>
</reference>
<evidence type="ECO:0000313" key="8">
    <source>
        <dbReference type="Proteomes" id="UP000640866"/>
    </source>
</evidence>
<protein>
    <submittedName>
        <fullName evidence="7">HAMP domain-containing protein</fullName>
    </submittedName>
</protein>
<proteinExistence type="predicted"/>
<sequence>ELLLEFEKLHGEYGLKLQESLAGSPQLLEEAAQASRETLKSLGQLFEDRVIVAETLDTPWTQFYDQVSAAMDKTYQLDDAVLGYLDTQLQKRLQQVRTQMLLLVAALAVVFAAILYLYGGFYVSTRATLKDLGRMMERVAGGDMTVSFQARSRDELGELGQSFNESVAK</sequence>
<dbReference type="SUPFAM" id="SSF158472">
    <property type="entry name" value="HAMP domain-like"/>
    <property type="match status" value="1"/>
</dbReference>
<feature type="transmembrane region" description="Helical" evidence="5">
    <location>
        <begin position="100"/>
        <end position="119"/>
    </location>
</feature>
<comment type="subcellular location">
    <subcellularLocation>
        <location evidence="1">Membrane</location>
        <topology evidence="1">Multi-pass membrane protein</topology>
    </subcellularLocation>
</comment>
<dbReference type="PANTHER" id="PTHR32089:SF119">
    <property type="entry name" value="METHYL-ACCEPTING CHEMOTAXIS PROTEIN CTPL"/>
    <property type="match status" value="1"/>
</dbReference>
<evidence type="ECO:0000256" key="1">
    <source>
        <dbReference type="ARBA" id="ARBA00004141"/>
    </source>
</evidence>
<dbReference type="Proteomes" id="UP000640866">
    <property type="component" value="Unassembled WGS sequence"/>
</dbReference>
<gene>
    <name evidence="7" type="ORF">IH772_29945</name>
</gene>
<comment type="caution">
    <text evidence="7">The sequence shown here is derived from an EMBL/GenBank/DDBJ whole genome shotgun (WGS) entry which is preliminary data.</text>
</comment>
<dbReference type="GO" id="GO:0016020">
    <property type="term" value="C:membrane"/>
    <property type="evidence" value="ECO:0007669"/>
    <property type="project" value="UniProtKB-SubCell"/>
</dbReference>
<evidence type="ECO:0000313" key="7">
    <source>
        <dbReference type="EMBL" id="MBE0981311.1"/>
    </source>
</evidence>
<dbReference type="PANTHER" id="PTHR32089">
    <property type="entry name" value="METHYL-ACCEPTING CHEMOTAXIS PROTEIN MCPB"/>
    <property type="match status" value="1"/>
</dbReference>
<accession>A0AAP1RBR6</accession>
<dbReference type="Pfam" id="PF00672">
    <property type="entry name" value="HAMP"/>
    <property type="match status" value="1"/>
</dbReference>
<feature type="non-terminal residue" evidence="7">
    <location>
        <position position="1"/>
    </location>
</feature>
<keyword evidence="4 5" id="KW-0472">Membrane</keyword>
<dbReference type="RefSeq" id="WP_192525578.1">
    <property type="nucleotide sequence ID" value="NZ_JACZOI010000736.1"/>
</dbReference>
<dbReference type="EMBL" id="JACZOI010000736">
    <property type="protein sequence ID" value="MBE0981311.1"/>
    <property type="molecule type" value="Genomic_DNA"/>
</dbReference>
<evidence type="ECO:0000259" key="6">
    <source>
        <dbReference type="PROSITE" id="PS50885"/>
    </source>
</evidence>
<keyword evidence="3 5" id="KW-1133">Transmembrane helix</keyword>
<dbReference type="GO" id="GO:0007165">
    <property type="term" value="P:signal transduction"/>
    <property type="evidence" value="ECO:0007669"/>
    <property type="project" value="InterPro"/>
</dbReference>
<dbReference type="Gene3D" id="6.10.340.10">
    <property type="match status" value="1"/>
</dbReference>
<evidence type="ECO:0000256" key="5">
    <source>
        <dbReference type="SAM" id="Phobius"/>
    </source>
</evidence>
<feature type="domain" description="HAMP" evidence="6">
    <location>
        <begin position="129"/>
        <end position="169"/>
    </location>
</feature>
<dbReference type="PROSITE" id="PS50885">
    <property type="entry name" value="HAMP"/>
    <property type="match status" value="1"/>
</dbReference>
<name>A0AAP1RBR6_ECOLX</name>
<evidence type="ECO:0000256" key="3">
    <source>
        <dbReference type="ARBA" id="ARBA00022989"/>
    </source>
</evidence>
<organism evidence="7 8">
    <name type="scientific">Escherichia coli</name>
    <dbReference type="NCBI Taxonomy" id="562"/>
    <lineage>
        <taxon>Bacteria</taxon>
        <taxon>Pseudomonadati</taxon>
        <taxon>Pseudomonadota</taxon>
        <taxon>Gammaproteobacteria</taxon>
        <taxon>Enterobacterales</taxon>
        <taxon>Enterobacteriaceae</taxon>
        <taxon>Escherichia</taxon>
    </lineage>
</organism>
<keyword evidence="2 5" id="KW-0812">Transmembrane</keyword>
<dbReference type="InterPro" id="IPR003660">
    <property type="entry name" value="HAMP_dom"/>
</dbReference>
<evidence type="ECO:0000256" key="4">
    <source>
        <dbReference type="ARBA" id="ARBA00023136"/>
    </source>
</evidence>
<dbReference type="AlphaFoldDB" id="A0AAP1RBR6"/>
<feature type="non-terminal residue" evidence="7">
    <location>
        <position position="169"/>
    </location>
</feature>